<dbReference type="Gene3D" id="4.10.240.10">
    <property type="entry name" value="Zn(2)-C6 fungal-type DNA-binding domain"/>
    <property type="match status" value="1"/>
</dbReference>
<evidence type="ECO:0000256" key="2">
    <source>
        <dbReference type="ARBA" id="ARBA00004236"/>
    </source>
</evidence>
<feature type="transmembrane region" description="Helical" evidence="9">
    <location>
        <begin position="202"/>
        <end position="221"/>
    </location>
</feature>
<comment type="similarity">
    <text evidence="3">Belongs to the major facilitator superfamily.</text>
</comment>
<dbReference type="GO" id="GO:0000981">
    <property type="term" value="F:DNA-binding transcription factor activity, RNA polymerase II-specific"/>
    <property type="evidence" value="ECO:0007669"/>
    <property type="project" value="InterPro"/>
</dbReference>
<dbReference type="InterPro" id="IPR036259">
    <property type="entry name" value="MFS_trans_sf"/>
</dbReference>
<dbReference type="Pfam" id="PF11951">
    <property type="entry name" value="Fungal_trans_2"/>
    <property type="match status" value="2"/>
</dbReference>
<dbReference type="PANTHER" id="PTHR23502:SF7">
    <property type="entry name" value="DRUG_PROTON ANTIPORTER YHK8-RELATED"/>
    <property type="match status" value="1"/>
</dbReference>
<dbReference type="Pfam" id="PF00172">
    <property type="entry name" value="Zn_clus"/>
    <property type="match status" value="1"/>
</dbReference>
<evidence type="ECO:0000256" key="8">
    <source>
        <dbReference type="ARBA" id="ARBA00023242"/>
    </source>
</evidence>
<dbReference type="SUPFAM" id="SSF103473">
    <property type="entry name" value="MFS general substrate transporter"/>
    <property type="match status" value="1"/>
</dbReference>
<dbReference type="SMART" id="SM00066">
    <property type="entry name" value="GAL4"/>
    <property type="match status" value="1"/>
</dbReference>
<evidence type="ECO:0000256" key="6">
    <source>
        <dbReference type="ARBA" id="ARBA00022989"/>
    </source>
</evidence>
<accession>A0A0B7KJ35</accession>
<gene>
    <name evidence="12" type="ORF">BN869_000011500_1</name>
</gene>
<dbReference type="EMBL" id="CDPU01000052">
    <property type="protein sequence ID" value="CEO55442.1"/>
    <property type="molecule type" value="Genomic_DNA"/>
</dbReference>
<keyword evidence="5 9" id="KW-0812">Transmembrane</keyword>
<dbReference type="InterPro" id="IPR021858">
    <property type="entry name" value="Fun_TF"/>
</dbReference>
<evidence type="ECO:0000256" key="5">
    <source>
        <dbReference type="ARBA" id="ARBA00022692"/>
    </source>
</evidence>
<feature type="transmembrane region" description="Helical" evidence="9">
    <location>
        <begin position="362"/>
        <end position="381"/>
    </location>
</feature>
<evidence type="ECO:0000256" key="3">
    <source>
        <dbReference type="ARBA" id="ARBA00008335"/>
    </source>
</evidence>
<feature type="transmembrane region" description="Helical" evidence="9">
    <location>
        <begin position="143"/>
        <end position="165"/>
    </location>
</feature>
<keyword evidence="4" id="KW-1003">Cell membrane</keyword>
<dbReference type="GO" id="GO:0005886">
    <property type="term" value="C:plasma membrane"/>
    <property type="evidence" value="ECO:0007669"/>
    <property type="project" value="UniProtKB-SubCell"/>
</dbReference>
<dbReference type="InterPro" id="IPR011701">
    <property type="entry name" value="MFS"/>
</dbReference>
<dbReference type="GO" id="GO:0042908">
    <property type="term" value="P:xenobiotic transport"/>
    <property type="evidence" value="ECO:0007669"/>
    <property type="project" value="UniProtKB-ARBA"/>
</dbReference>
<dbReference type="PROSITE" id="PS00216">
    <property type="entry name" value="SUGAR_TRANSPORT_1"/>
    <property type="match status" value="1"/>
</dbReference>
<keyword evidence="7 9" id="KW-0472">Membrane</keyword>
<feature type="transmembrane region" description="Helical" evidence="9">
    <location>
        <begin position="387"/>
        <end position="414"/>
    </location>
</feature>
<feature type="transmembrane region" description="Helical" evidence="9">
    <location>
        <begin position="172"/>
        <end position="196"/>
    </location>
</feature>
<keyword evidence="8" id="KW-0539">Nucleus</keyword>
<dbReference type="CDD" id="cd00067">
    <property type="entry name" value="GAL4"/>
    <property type="match status" value="1"/>
</dbReference>
<comment type="subcellular location">
    <subcellularLocation>
        <location evidence="2">Cell membrane</location>
    </subcellularLocation>
    <subcellularLocation>
        <location evidence="1">Membrane</location>
        <topology evidence="1">Multi-pass membrane protein</topology>
    </subcellularLocation>
</comment>
<feature type="transmembrane region" description="Helical" evidence="9">
    <location>
        <begin position="271"/>
        <end position="296"/>
    </location>
</feature>
<evidence type="ECO:0000313" key="12">
    <source>
        <dbReference type="EMBL" id="CEO55442.1"/>
    </source>
</evidence>
<dbReference type="GO" id="GO:0022857">
    <property type="term" value="F:transmembrane transporter activity"/>
    <property type="evidence" value="ECO:0007669"/>
    <property type="project" value="InterPro"/>
</dbReference>
<feature type="domain" description="Major facilitator superfamily (MFS) profile" evidence="11">
    <location>
        <begin position="48"/>
        <end position="484"/>
    </location>
</feature>
<feature type="transmembrane region" description="Helical" evidence="9">
    <location>
        <begin position="46"/>
        <end position="66"/>
    </location>
</feature>
<reference evidence="12" key="1">
    <citation type="submission" date="2015-01" db="EMBL/GenBank/DDBJ databases">
        <authorList>
            <person name="Durling Mikael"/>
        </authorList>
    </citation>
    <scope>NUCLEOTIDE SEQUENCE</scope>
</reference>
<protein>
    <recommendedName>
        <fullName evidence="13">Major facilitator superfamily (MFS) profile domain-containing protein</fullName>
    </recommendedName>
</protein>
<dbReference type="PROSITE" id="PS50048">
    <property type="entry name" value="ZN2_CY6_FUNGAL_2"/>
    <property type="match status" value="1"/>
</dbReference>
<feature type="transmembrane region" description="Helical" evidence="9">
    <location>
        <begin position="78"/>
        <end position="102"/>
    </location>
</feature>
<name>A0A0B7KJ35_BIOOC</name>
<feature type="transmembrane region" description="Helical" evidence="9">
    <location>
        <begin position="114"/>
        <end position="131"/>
    </location>
</feature>
<dbReference type="GO" id="GO:0008270">
    <property type="term" value="F:zinc ion binding"/>
    <property type="evidence" value="ECO:0007669"/>
    <property type="project" value="InterPro"/>
</dbReference>
<feature type="transmembrane region" description="Helical" evidence="9">
    <location>
        <begin position="421"/>
        <end position="443"/>
    </location>
</feature>
<dbReference type="InterPro" id="IPR001138">
    <property type="entry name" value="Zn2Cys6_DnaBD"/>
</dbReference>
<dbReference type="PANTHER" id="PTHR23502">
    <property type="entry name" value="MAJOR FACILITATOR SUPERFAMILY"/>
    <property type="match status" value="1"/>
</dbReference>
<dbReference type="FunFam" id="1.20.1250.20:FF:000082">
    <property type="entry name" value="MFS multidrug transporter, putative"/>
    <property type="match status" value="1"/>
</dbReference>
<evidence type="ECO:0000259" key="10">
    <source>
        <dbReference type="PROSITE" id="PS50048"/>
    </source>
</evidence>
<evidence type="ECO:0000256" key="4">
    <source>
        <dbReference type="ARBA" id="ARBA00022475"/>
    </source>
</evidence>
<evidence type="ECO:0000256" key="1">
    <source>
        <dbReference type="ARBA" id="ARBA00004141"/>
    </source>
</evidence>
<dbReference type="InterPro" id="IPR020846">
    <property type="entry name" value="MFS_dom"/>
</dbReference>
<feature type="transmembrane region" description="Helical" evidence="9">
    <location>
        <begin position="455"/>
        <end position="475"/>
    </location>
</feature>
<dbReference type="CDD" id="cd17323">
    <property type="entry name" value="MFS_Tpo1_MDR_like"/>
    <property type="match status" value="1"/>
</dbReference>
<sequence>MTQVLSGDENELGTLGLESFDMAFEVVLDSDSDPASPRSMSSPRKWFIVTTICTAIVCVTCTSSIYTTTYNQLSQEFAATRLISATGLSTFVFGIAFGPLLSGPLSELFGRKRVYLVAWLAFIIFTIPSAVAPNMSTLIATRFFAGFGGSTFLSVSGGTVGDIFAKDELQKPMALVSLAPFIGPSLGPFLGGFINYHLHWRWTYYIMLIWSVLIFLAILIIPETFHPAACAAKARKIRIETGDTRYWAQSETSRQSSPKTIGVTLLRPFQLFFLEPMCFCLNIYSAILLGILYLFFGAVPQIFRTNYGMNLWQSGLTFLGIIIGMALSVLTNPLWIRIRSQLVARHREETGKDDTSEPEYQLPPAMVGGVLIPVGLFWFAWTIQGTIHWIVPILGSSFFGFGVILVYNGIFTFLVEAYSQYAASALAANGFARAFLAATFPLIQIPMFDQLGYSWGTTVLAFLTVAIMPSPWLFFKYGKFLRSKTCYHCMKRRIKCDLTLPKCKKCAKKGLECPGYGIRYRFYDDNTTVLSEKSHQAASSPTPARDWKWVDDTRRKRARVHRQSVSNTAGLTSEGFDHQDTVASGVLPATEGTLVARNHYTRISQIHKDVNYLDLNHSGCELVLPALVRPICNLPPKMRLFFHHFSTHVSPVMLMYDDEGNGYRHQILPLAASDPLVARAVCVVAAFHLSWWMPQLRLPAESCRSAIISKLTASSFDLNDQTWATIILLIMADLVTGHEHAIMLYKMLVAFVDARTQAKAHGGSSRASQLESFLHYQSQMLSFFANPVLGESKALTGYGQVLGDPLESFERYAPKRRHAVEQYPPAYDEAQNPRHSLSDSTTQLYGEIVREATQIYIQRARIEEEASNPKPHSTTSTPQVQVERNLVSTTATPTTSCRVARMRRLLELVDPFSPGAHTIAWPAFMAAAEATKEEDRQFFCATLERVWASTRYANVLRGLNALPMIWERQRHGERWTTVLPQLKTFVM</sequence>
<dbReference type="SUPFAM" id="SSF57701">
    <property type="entry name" value="Zn2/Cys6 DNA-binding domain"/>
    <property type="match status" value="1"/>
</dbReference>
<dbReference type="Pfam" id="PF07690">
    <property type="entry name" value="MFS_1"/>
    <property type="match status" value="1"/>
</dbReference>
<evidence type="ECO:0000256" key="7">
    <source>
        <dbReference type="ARBA" id="ARBA00023136"/>
    </source>
</evidence>
<dbReference type="Gene3D" id="1.20.1250.20">
    <property type="entry name" value="MFS general substrate transporter like domains"/>
    <property type="match status" value="1"/>
</dbReference>
<evidence type="ECO:0000259" key="11">
    <source>
        <dbReference type="PROSITE" id="PS50850"/>
    </source>
</evidence>
<evidence type="ECO:0008006" key="13">
    <source>
        <dbReference type="Google" id="ProtNLM"/>
    </source>
</evidence>
<proteinExistence type="inferred from homology"/>
<keyword evidence="6 9" id="KW-1133">Transmembrane helix</keyword>
<dbReference type="PROSITE" id="PS50850">
    <property type="entry name" value="MFS"/>
    <property type="match status" value="1"/>
</dbReference>
<dbReference type="InterPro" id="IPR005829">
    <property type="entry name" value="Sugar_transporter_CS"/>
</dbReference>
<feature type="transmembrane region" description="Helical" evidence="9">
    <location>
        <begin position="316"/>
        <end position="336"/>
    </location>
</feature>
<evidence type="ECO:0000256" key="9">
    <source>
        <dbReference type="SAM" id="Phobius"/>
    </source>
</evidence>
<dbReference type="GO" id="GO:0140115">
    <property type="term" value="P:export across plasma membrane"/>
    <property type="evidence" value="ECO:0007669"/>
    <property type="project" value="UniProtKB-ARBA"/>
</dbReference>
<dbReference type="InterPro" id="IPR036864">
    <property type="entry name" value="Zn2-C6_fun-type_DNA-bd_sf"/>
</dbReference>
<feature type="domain" description="Zn(2)-C6 fungal-type" evidence="10">
    <location>
        <begin position="485"/>
        <end position="513"/>
    </location>
</feature>
<organism evidence="12">
    <name type="scientific">Bionectria ochroleuca</name>
    <name type="common">Gliocladium roseum</name>
    <dbReference type="NCBI Taxonomy" id="29856"/>
    <lineage>
        <taxon>Eukaryota</taxon>
        <taxon>Fungi</taxon>
        <taxon>Dikarya</taxon>
        <taxon>Ascomycota</taxon>
        <taxon>Pezizomycotina</taxon>
        <taxon>Sordariomycetes</taxon>
        <taxon>Hypocreomycetidae</taxon>
        <taxon>Hypocreales</taxon>
        <taxon>Bionectriaceae</taxon>
        <taxon>Clonostachys</taxon>
    </lineage>
</organism>
<dbReference type="AlphaFoldDB" id="A0A0B7KJ35"/>